<gene>
    <name evidence="4" type="ORF">HSACCH_02103</name>
</gene>
<dbReference type="eggNOG" id="COG2199">
    <property type="taxonomic scope" value="Bacteria"/>
</dbReference>
<dbReference type="InterPro" id="IPR000160">
    <property type="entry name" value="GGDEF_dom"/>
</dbReference>
<dbReference type="InterPro" id="IPR035965">
    <property type="entry name" value="PAS-like_dom_sf"/>
</dbReference>
<proteinExistence type="predicted"/>
<dbReference type="CDD" id="cd01949">
    <property type="entry name" value="GGDEF"/>
    <property type="match status" value="1"/>
</dbReference>
<evidence type="ECO:0000313" key="4">
    <source>
        <dbReference type="EMBL" id="CCU80520.1"/>
    </source>
</evidence>
<accession>M5E2Y4</accession>
<organism evidence="4 5">
    <name type="scientific">Halanaerobium saccharolyticum subsp. saccharolyticum DSM 6643</name>
    <dbReference type="NCBI Taxonomy" id="1293054"/>
    <lineage>
        <taxon>Bacteria</taxon>
        <taxon>Bacillati</taxon>
        <taxon>Bacillota</taxon>
        <taxon>Clostridia</taxon>
        <taxon>Halanaerobiales</taxon>
        <taxon>Halanaerobiaceae</taxon>
        <taxon>Halanaerobium</taxon>
    </lineage>
</organism>
<dbReference type="Pfam" id="PF13426">
    <property type="entry name" value="PAS_9"/>
    <property type="match status" value="1"/>
</dbReference>
<feature type="domain" description="GGDEF" evidence="3">
    <location>
        <begin position="341"/>
        <end position="470"/>
    </location>
</feature>
<dbReference type="SUPFAM" id="SSF55785">
    <property type="entry name" value="PYP-like sensor domain (PAS domain)"/>
    <property type="match status" value="1"/>
</dbReference>
<dbReference type="SMART" id="SM00267">
    <property type="entry name" value="GGDEF"/>
    <property type="match status" value="1"/>
</dbReference>
<name>M5E2Y4_9FIRM</name>
<dbReference type="Pfam" id="PF00990">
    <property type="entry name" value="GGDEF"/>
    <property type="match status" value="1"/>
</dbReference>
<evidence type="ECO:0000259" key="3">
    <source>
        <dbReference type="PROSITE" id="PS50887"/>
    </source>
</evidence>
<evidence type="ECO:0000256" key="1">
    <source>
        <dbReference type="SAM" id="Coils"/>
    </source>
</evidence>
<comment type="caution">
    <text evidence="4">The sequence shown here is derived from an EMBL/GenBank/DDBJ whole genome shotgun (WGS) entry which is preliminary data.</text>
</comment>
<dbReference type="Gene3D" id="3.30.450.20">
    <property type="entry name" value="PAS domain"/>
    <property type="match status" value="1"/>
</dbReference>
<dbReference type="InterPro" id="IPR029787">
    <property type="entry name" value="Nucleotide_cyclase"/>
</dbReference>
<dbReference type="NCBIfam" id="TIGR00229">
    <property type="entry name" value="sensory_box"/>
    <property type="match status" value="1"/>
</dbReference>
<dbReference type="RefSeq" id="WP_005489794.1">
    <property type="nucleotide sequence ID" value="NZ_CAUI01000023.1"/>
</dbReference>
<evidence type="ECO:0000313" key="5">
    <source>
        <dbReference type="Proteomes" id="UP000012063"/>
    </source>
</evidence>
<dbReference type="PROSITE" id="PS50112">
    <property type="entry name" value="PAS"/>
    <property type="match status" value="1"/>
</dbReference>
<dbReference type="AlphaFoldDB" id="M5E2Y4"/>
<dbReference type="SMART" id="SM00091">
    <property type="entry name" value="PAS"/>
    <property type="match status" value="1"/>
</dbReference>
<sequence length="470" mass="54392">MISRDRLTHGLILKIDEEGQIKEIVFNSLKEKLNLKNKNFSNYIDEGSLKKYFSLLEEAEKDDVVFGREMDLNLIGKTESYILTVLNNLDSDNIIIAANQSEDMIKYYEELMKINNEYVNSLRSNIKENKNKNIPAKDEEIYNEMSRLNNKLVNLQRQLNKQNLQLKAEKEKYRVTLSSIAEGVITADYKNNIVYLNSKAEKMLGWSLDDAKGKKCRDIFKVSIKKNNGHDLELITEENSAVEEDIEIDLASLFQKKEEINNQEAILISKNNNSIPIEFSAAKVVENQGKVIIFRDISERKDNEQRLRKYASTDLLTEVLNRRAGLDYLQEEMNLAEANNFTLSVIFIDVNDLKSVNDNFGHQEGDKLLQQVSNVMQNSLRRNDMVVRLGGDEFLLILPQSDKEAAEKIWNRVREKLKQLSKSNDKDYEISVSHGSAEYSSDYKKSLDQLINKADRAMYEEKKKMKNKDR</sequence>
<dbReference type="NCBIfam" id="TIGR00254">
    <property type="entry name" value="GGDEF"/>
    <property type="match status" value="1"/>
</dbReference>
<dbReference type="STRING" id="1293054.HSACCH_02103"/>
<keyword evidence="5" id="KW-1185">Reference proteome</keyword>
<dbReference type="SUPFAM" id="SSF55073">
    <property type="entry name" value="Nucleotide cyclase"/>
    <property type="match status" value="1"/>
</dbReference>
<dbReference type="Proteomes" id="UP000012063">
    <property type="component" value="Unassembled WGS sequence"/>
</dbReference>
<dbReference type="OrthoDB" id="9783388at2"/>
<dbReference type="PANTHER" id="PTHR44757:SF2">
    <property type="entry name" value="BIOFILM ARCHITECTURE MAINTENANCE PROTEIN MBAA"/>
    <property type="match status" value="1"/>
</dbReference>
<feature type="coiled-coil region" evidence="1">
    <location>
        <begin position="138"/>
        <end position="176"/>
    </location>
</feature>
<evidence type="ECO:0000259" key="2">
    <source>
        <dbReference type="PROSITE" id="PS50112"/>
    </source>
</evidence>
<dbReference type="Gene3D" id="3.30.70.270">
    <property type="match status" value="1"/>
</dbReference>
<dbReference type="InterPro" id="IPR000014">
    <property type="entry name" value="PAS"/>
</dbReference>
<dbReference type="InterPro" id="IPR052155">
    <property type="entry name" value="Biofilm_reg_signaling"/>
</dbReference>
<dbReference type="InterPro" id="IPR043128">
    <property type="entry name" value="Rev_trsase/Diguanyl_cyclase"/>
</dbReference>
<dbReference type="EMBL" id="CAUI01000023">
    <property type="protein sequence ID" value="CCU80520.1"/>
    <property type="molecule type" value="Genomic_DNA"/>
</dbReference>
<dbReference type="CDD" id="cd00130">
    <property type="entry name" value="PAS"/>
    <property type="match status" value="1"/>
</dbReference>
<feature type="domain" description="PAS" evidence="2">
    <location>
        <begin position="169"/>
        <end position="214"/>
    </location>
</feature>
<dbReference type="PROSITE" id="PS50887">
    <property type="entry name" value="GGDEF"/>
    <property type="match status" value="1"/>
</dbReference>
<dbReference type="PANTHER" id="PTHR44757">
    <property type="entry name" value="DIGUANYLATE CYCLASE DGCP"/>
    <property type="match status" value="1"/>
</dbReference>
<dbReference type="InParanoid" id="M5E2Y4"/>
<dbReference type="FunFam" id="3.30.70.270:FF:000001">
    <property type="entry name" value="Diguanylate cyclase domain protein"/>
    <property type="match status" value="1"/>
</dbReference>
<keyword evidence="1" id="KW-0175">Coiled coil</keyword>
<reference evidence="5" key="1">
    <citation type="journal article" date="2013" name="Genome Announc.">
        <title>Genome Sequence of Halanaerobium saccharolyticum subsp. saccharolyticum Strain DSM 6643T, a Halophilic Hydrogen-Producing Bacterium.</title>
        <authorList>
            <person name="Kivisto A."/>
            <person name="Larjo A."/>
            <person name="Ciranna A."/>
            <person name="Santala V."/>
            <person name="Roos C."/>
            <person name="Karp M."/>
        </authorList>
    </citation>
    <scope>NUCLEOTIDE SEQUENCE [LARGE SCALE GENOMIC DNA]</scope>
    <source>
        <strain evidence="5">DSM 6643</strain>
    </source>
</reference>
<protein>
    <submittedName>
        <fullName evidence="4">Diguanylate cyclase/phosphodiesterase domain 2</fullName>
    </submittedName>
</protein>